<keyword evidence="4" id="KW-0677">Repeat</keyword>
<dbReference type="CDD" id="cd03350">
    <property type="entry name" value="LbH_THP_succinylT"/>
    <property type="match status" value="1"/>
</dbReference>
<keyword evidence="6" id="KW-0457">Lysine biosynthesis</keyword>
<dbReference type="GO" id="GO:0008666">
    <property type="term" value="F:2,3,4,5-tetrahydropyridine-2,6-dicarboxylate N-succinyltransferase activity"/>
    <property type="evidence" value="ECO:0007669"/>
    <property type="project" value="UniProtKB-EC"/>
</dbReference>
<dbReference type="PROSITE" id="PS00101">
    <property type="entry name" value="HEXAPEP_TRANSFERASES"/>
    <property type="match status" value="1"/>
</dbReference>
<evidence type="ECO:0000256" key="3">
    <source>
        <dbReference type="ARBA" id="ARBA00022679"/>
    </source>
</evidence>
<gene>
    <name evidence="8" type="primary">dapD</name>
    <name evidence="8" type="ORF">CAXC1_300024</name>
</gene>
<dbReference type="NCBIfam" id="NF008808">
    <property type="entry name" value="PRK11830.1"/>
    <property type="match status" value="1"/>
</dbReference>
<evidence type="ECO:0000256" key="2">
    <source>
        <dbReference type="ARBA" id="ARBA00022605"/>
    </source>
</evidence>
<comment type="similarity">
    <text evidence="1">Belongs to the transferase hexapeptide repeat family.</text>
</comment>
<dbReference type="Proteomes" id="UP001314181">
    <property type="component" value="Unassembled WGS sequence"/>
</dbReference>
<keyword evidence="3 8" id="KW-0808">Transferase</keyword>
<dbReference type="SUPFAM" id="SSF51161">
    <property type="entry name" value="Trimeric LpxA-like enzymes"/>
    <property type="match status" value="1"/>
</dbReference>
<keyword evidence="5" id="KW-0220">Diaminopimelate biosynthesis</keyword>
<dbReference type="InterPro" id="IPR018357">
    <property type="entry name" value="Hexapep_transf_CS"/>
</dbReference>
<evidence type="ECO:0000256" key="5">
    <source>
        <dbReference type="ARBA" id="ARBA00022915"/>
    </source>
</evidence>
<dbReference type="Pfam" id="PF14602">
    <property type="entry name" value="Hexapep_2"/>
    <property type="match status" value="1"/>
</dbReference>
<dbReference type="EC" id="2.3.1.117" evidence="8"/>
<evidence type="ECO:0000313" key="8">
    <source>
        <dbReference type="EMBL" id="CAK8163138.1"/>
    </source>
</evidence>
<dbReference type="RefSeq" id="WP_338364114.1">
    <property type="nucleotide sequence ID" value="NZ_CAWVOK010000023.1"/>
</dbReference>
<keyword evidence="2" id="KW-0028">Amino-acid biosynthesis</keyword>
<keyword evidence="9" id="KW-1185">Reference proteome</keyword>
<dbReference type="PANTHER" id="PTHR43300">
    <property type="entry name" value="ACETYLTRANSFERASE"/>
    <property type="match status" value="1"/>
</dbReference>
<dbReference type="Gene3D" id="2.160.10.10">
    <property type="entry name" value="Hexapeptide repeat proteins"/>
    <property type="match status" value="1"/>
</dbReference>
<dbReference type="InterPro" id="IPR011004">
    <property type="entry name" value="Trimer_LpxA-like_sf"/>
</dbReference>
<evidence type="ECO:0000313" key="9">
    <source>
        <dbReference type="Proteomes" id="UP001314181"/>
    </source>
</evidence>
<sequence>MDYKTLLKNLETGKQRIANKTGTTWNVNLKLKQQIVDLFQQTETINLPNGFRDKSILLPQIFTERSDVRIVPGGTSIRPGVYLGKKVVVMPPSYINIGAYIDDNSMVDSHVLVGSCAQIGKGVHLSTAVQIGGTLEPINYQPVIVEDDCFIGAGAILTEGILVRKGAIIAPNVSLSASVPIYDLESEKIIKGEIPENAVVVPGTRPVKKNTWGEQQQLTLGCAVIVKYRDKKTDKSIALEAALR</sequence>
<dbReference type="EMBL" id="CAWVOK010000023">
    <property type="protein sequence ID" value="CAK8163138.1"/>
    <property type="molecule type" value="Genomic_DNA"/>
</dbReference>
<comment type="caution">
    <text evidence="8">The sequence shown here is derived from an EMBL/GenBank/DDBJ whole genome shotgun (WGS) entry which is preliminary data.</text>
</comment>
<dbReference type="InterPro" id="IPR050179">
    <property type="entry name" value="Trans_hexapeptide_repeat"/>
</dbReference>
<evidence type="ECO:0000256" key="4">
    <source>
        <dbReference type="ARBA" id="ARBA00022737"/>
    </source>
</evidence>
<evidence type="ECO:0000256" key="6">
    <source>
        <dbReference type="ARBA" id="ARBA00023154"/>
    </source>
</evidence>
<accession>A0ABM9N884</accession>
<reference evidence="8 9" key="1">
    <citation type="submission" date="2024-01" db="EMBL/GenBank/DDBJ databases">
        <authorList>
            <person name="Kunselman E."/>
        </authorList>
    </citation>
    <scope>NUCLEOTIDE SEQUENCE [LARGE SCALE GENOMIC DNA]</scope>
    <source>
        <strain evidence="8">2 abalone samples</strain>
    </source>
</reference>
<name>A0ABM9N884_9RICK</name>
<dbReference type="PANTHER" id="PTHR43300:SF10">
    <property type="entry name" value="2,3,4,5-TETRAHYDROPYRIDINE-2,6-DICARBOXYLATE N-ACETYLTRANSFERASE"/>
    <property type="match status" value="1"/>
</dbReference>
<evidence type="ECO:0000256" key="7">
    <source>
        <dbReference type="ARBA" id="ARBA00023315"/>
    </source>
</evidence>
<proteinExistence type="inferred from homology"/>
<protein>
    <submittedName>
        <fullName evidence="8">2,3,4,5-tetrahydropyridine-2,6-dicarboxylate N-succinyltransferase</fullName>
        <ecNumber evidence="8">2.3.1.117</ecNumber>
    </submittedName>
</protein>
<keyword evidence="7 8" id="KW-0012">Acyltransferase</keyword>
<dbReference type="InterPro" id="IPR001451">
    <property type="entry name" value="Hexapep"/>
</dbReference>
<evidence type="ECO:0000256" key="1">
    <source>
        <dbReference type="ARBA" id="ARBA00007274"/>
    </source>
</evidence>
<organism evidence="8 9">
    <name type="scientific">Candidatus Xenohaliotis californiensis</name>
    <dbReference type="NCBI Taxonomy" id="84677"/>
    <lineage>
        <taxon>Bacteria</taxon>
        <taxon>Pseudomonadati</taxon>
        <taxon>Pseudomonadota</taxon>
        <taxon>Alphaproteobacteria</taxon>
        <taxon>Rickettsiales</taxon>
        <taxon>Anaplasmataceae</taxon>
        <taxon>Candidatus Xenohaliotis</taxon>
    </lineage>
</organism>